<evidence type="ECO:0000313" key="2">
    <source>
        <dbReference type="EMBL" id="KAF2843176.1"/>
    </source>
</evidence>
<accession>A0A9P4VRP9</accession>
<evidence type="ECO:0000256" key="1">
    <source>
        <dbReference type="SAM" id="MobiDB-lite"/>
    </source>
</evidence>
<feature type="region of interest" description="Disordered" evidence="1">
    <location>
        <begin position="154"/>
        <end position="175"/>
    </location>
</feature>
<name>A0A9P4VRP9_9PEZI</name>
<feature type="region of interest" description="Disordered" evidence="1">
    <location>
        <begin position="252"/>
        <end position="283"/>
    </location>
</feature>
<gene>
    <name evidence="2" type="ORF">M501DRAFT_985311</name>
</gene>
<comment type="caution">
    <text evidence="2">The sequence shown here is derived from an EMBL/GenBank/DDBJ whole genome shotgun (WGS) entry which is preliminary data.</text>
</comment>
<sequence>MSHVVDLELKGTDFTDMSGREPKYPMSPTSVRRLINISRAYLGLPVRPDTPPPPVVEKPSEASTVRIPSSVPDFPVRGLNDCPVNWGLSDFPCPFCVADADAVLGSPAPAPAALTGGESSHTASPAVQLFPLAESSETAPPPAAQYPAPGLLHAGSPAGTAATHTVQNTPGQNAQSAPVPLYAAVHPEHGFLGTFAPWMPPVPGYQGQTFYYPVLYGQQFVKPAPGAPSAAPVEPVPTGRGSASWWVSRMQERRGVGPRGGREDGGAAGAPGVGSRAGRRNLV</sequence>
<protein>
    <submittedName>
        <fullName evidence="2">Uncharacterized protein</fullName>
    </submittedName>
</protein>
<organism evidence="2 3">
    <name type="scientific">Patellaria atrata CBS 101060</name>
    <dbReference type="NCBI Taxonomy" id="1346257"/>
    <lineage>
        <taxon>Eukaryota</taxon>
        <taxon>Fungi</taxon>
        <taxon>Dikarya</taxon>
        <taxon>Ascomycota</taxon>
        <taxon>Pezizomycotina</taxon>
        <taxon>Dothideomycetes</taxon>
        <taxon>Dothideomycetes incertae sedis</taxon>
        <taxon>Patellariales</taxon>
        <taxon>Patellariaceae</taxon>
        <taxon>Patellaria</taxon>
    </lineage>
</organism>
<dbReference type="EMBL" id="MU006089">
    <property type="protein sequence ID" value="KAF2843176.1"/>
    <property type="molecule type" value="Genomic_DNA"/>
</dbReference>
<feature type="compositionally biased region" description="Polar residues" evidence="1">
    <location>
        <begin position="162"/>
        <end position="175"/>
    </location>
</feature>
<reference evidence="2" key="1">
    <citation type="journal article" date="2020" name="Stud. Mycol.">
        <title>101 Dothideomycetes genomes: a test case for predicting lifestyles and emergence of pathogens.</title>
        <authorList>
            <person name="Haridas S."/>
            <person name="Albert R."/>
            <person name="Binder M."/>
            <person name="Bloem J."/>
            <person name="Labutti K."/>
            <person name="Salamov A."/>
            <person name="Andreopoulos B."/>
            <person name="Baker S."/>
            <person name="Barry K."/>
            <person name="Bills G."/>
            <person name="Bluhm B."/>
            <person name="Cannon C."/>
            <person name="Castanera R."/>
            <person name="Culley D."/>
            <person name="Daum C."/>
            <person name="Ezra D."/>
            <person name="Gonzalez J."/>
            <person name="Henrissat B."/>
            <person name="Kuo A."/>
            <person name="Liang C."/>
            <person name="Lipzen A."/>
            <person name="Lutzoni F."/>
            <person name="Magnuson J."/>
            <person name="Mondo S."/>
            <person name="Nolan M."/>
            <person name="Ohm R."/>
            <person name="Pangilinan J."/>
            <person name="Park H.-J."/>
            <person name="Ramirez L."/>
            <person name="Alfaro M."/>
            <person name="Sun H."/>
            <person name="Tritt A."/>
            <person name="Yoshinaga Y."/>
            <person name="Zwiers L.-H."/>
            <person name="Turgeon B."/>
            <person name="Goodwin S."/>
            <person name="Spatafora J."/>
            <person name="Crous P."/>
            <person name="Grigoriev I."/>
        </authorList>
    </citation>
    <scope>NUCLEOTIDE SEQUENCE</scope>
    <source>
        <strain evidence="2">CBS 101060</strain>
    </source>
</reference>
<dbReference type="AlphaFoldDB" id="A0A9P4VRP9"/>
<keyword evidence="3" id="KW-1185">Reference proteome</keyword>
<proteinExistence type="predicted"/>
<evidence type="ECO:0000313" key="3">
    <source>
        <dbReference type="Proteomes" id="UP000799429"/>
    </source>
</evidence>
<dbReference type="Proteomes" id="UP000799429">
    <property type="component" value="Unassembled WGS sequence"/>
</dbReference>
<feature type="compositionally biased region" description="Basic and acidic residues" evidence="1">
    <location>
        <begin position="252"/>
        <end position="265"/>
    </location>
</feature>